<reference evidence="8 9" key="1">
    <citation type="journal article" date="2022" name="Nat. Plants">
        <title>Genomes of leafy and leafless Platanthera orchids illuminate the evolution of mycoheterotrophy.</title>
        <authorList>
            <person name="Li M.H."/>
            <person name="Liu K.W."/>
            <person name="Li Z."/>
            <person name="Lu H.C."/>
            <person name="Ye Q.L."/>
            <person name="Zhang D."/>
            <person name="Wang J.Y."/>
            <person name="Li Y.F."/>
            <person name="Zhong Z.M."/>
            <person name="Liu X."/>
            <person name="Yu X."/>
            <person name="Liu D.K."/>
            <person name="Tu X.D."/>
            <person name="Liu B."/>
            <person name="Hao Y."/>
            <person name="Liao X.Y."/>
            <person name="Jiang Y.T."/>
            <person name="Sun W.H."/>
            <person name="Chen J."/>
            <person name="Chen Y.Q."/>
            <person name="Ai Y."/>
            <person name="Zhai J.W."/>
            <person name="Wu S.S."/>
            <person name="Zhou Z."/>
            <person name="Hsiao Y.Y."/>
            <person name="Wu W.L."/>
            <person name="Chen Y.Y."/>
            <person name="Lin Y.F."/>
            <person name="Hsu J.L."/>
            <person name="Li C.Y."/>
            <person name="Wang Z.W."/>
            <person name="Zhao X."/>
            <person name="Zhong W.Y."/>
            <person name="Ma X.K."/>
            <person name="Ma L."/>
            <person name="Huang J."/>
            <person name="Chen G.Z."/>
            <person name="Huang M.Z."/>
            <person name="Huang L."/>
            <person name="Peng D.H."/>
            <person name="Luo Y.B."/>
            <person name="Zou S.Q."/>
            <person name="Chen S.P."/>
            <person name="Lan S."/>
            <person name="Tsai W.C."/>
            <person name="Van de Peer Y."/>
            <person name="Liu Z.J."/>
        </authorList>
    </citation>
    <scope>NUCLEOTIDE SEQUENCE [LARGE SCALE GENOMIC DNA]</scope>
    <source>
        <strain evidence="8">Lor288</strain>
    </source>
</reference>
<evidence type="ECO:0000256" key="3">
    <source>
        <dbReference type="ARBA" id="ARBA00022692"/>
    </source>
</evidence>
<organism evidence="8 9">
    <name type="scientific">Platanthera guangdongensis</name>
    <dbReference type="NCBI Taxonomy" id="2320717"/>
    <lineage>
        <taxon>Eukaryota</taxon>
        <taxon>Viridiplantae</taxon>
        <taxon>Streptophyta</taxon>
        <taxon>Embryophyta</taxon>
        <taxon>Tracheophyta</taxon>
        <taxon>Spermatophyta</taxon>
        <taxon>Magnoliopsida</taxon>
        <taxon>Liliopsida</taxon>
        <taxon>Asparagales</taxon>
        <taxon>Orchidaceae</taxon>
        <taxon>Orchidoideae</taxon>
        <taxon>Orchideae</taxon>
        <taxon>Orchidinae</taxon>
        <taxon>Platanthera</taxon>
    </lineage>
</organism>
<evidence type="ECO:0000256" key="2">
    <source>
        <dbReference type="ARBA" id="ARBA00022448"/>
    </source>
</evidence>
<dbReference type="Proteomes" id="UP001412067">
    <property type="component" value="Unassembled WGS sequence"/>
</dbReference>
<dbReference type="EMBL" id="JBBWWR010000007">
    <property type="protein sequence ID" value="KAK8964162.1"/>
    <property type="molecule type" value="Genomic_DNA"/>
</dbReference>
<accession>A0ABR2MJX0</accession>
<keyword evidence="3 6" id="KW-0812">Transmembrane</keyword>
<evidence type="ECO:0000256" key="4">
    <source>
        <dbReference type="ARBA" id="ARBA00022989"/>
    </source>
</evidence>
<name>A0ABR2MJX0_9ASPA</name>
<comment type="subcellular location">
    <subcellularLocation>
        <location evidence="1">Membrane</location>
        <topology evidence="1">Multi-pass membrane protein</topology>
    </subcellularLocation>
</comment>
<feature type="domain" description="ABC-2 type transporter transmembrane" evidence="7">
    <location>
        <begin position="121"/>
        <end position="191"/>
    </location>
</feature>
<evidence type="ECO:0000259" key="7">
    <source>
        <dbReference type="Pfam" id="PF01061"/>
    </source>
</evidence>
<evidence type="ECO:0000313" key="9">
    <source>
        <dbReference type="Proteomes" id="UP001412067"/>
    </source>
</evidence>
<protein>
    <submittedName>
        <fullName evidence="8">ABC transporter G family member 20</fullName>
    </submittedName>
</protein>
<keyword evidence="5 6" id="KW-0472">Membrane</keyword>
<gene>
    <name evidence="8" type="primary">ABCG20</name>
    <name evidence="8" type="ORF">KSP40_PGU006836</name>
</gene>
<dbReference type="Pfam" id="PF01061">
    <property type="entry name" value="ABC2_membrane"/>
    <property type="match status" value="1"/>
</dbReference>
<comment type="caution">
    <text evidence="8">The sequence shown here is derived from an EMBL/GenBank/DDBJ whole genome shotgun (WGS) entry which is preliminary data.</text>
</comment>
<proteinExistence type="predicted"/>
<dbReference type="PANTHER" id="PTHR48041">
    <property type="entry name" value="ABC TRANSPORTER G FAMILY MEMBER 28"/>
    <property type="match status" value="1"/>
</dbReference>
<evidence type="ECO:0000313" key="8">
    <source>
        <dbReference type="EMBL" id="KAK8964162.1"/>
    </source>
</evidence>
<dbReference type="InterPro" id="IPR050352">
    <property type="entry name" value="ABCG_transporters"/>
</dbReference>
<dbReference type="PANTHER" id="PTHR48041:SF11">
    <property type="entry name" value="ABC TRANSPORTER G FAMILY MEMBER 16"/>
    <property type="match status" value="1"/>
</dbReference>
<feature type="transmembrane region" description="Helical" evidence="6">
    <location>
        <begin position="171"/>
        <end position="189"/>
    </location>
</feature>
<keyword evidence="4 6" id="KW-1133">Transmembrane helix</keyword>
<keyword evidence="9" id="KW-1185">Reference proteome</keyword>
<feature type="transmembrane region" description="Helical" evidence="6">
    <location>
        <begin position="139"/>
        <end position="159"/>
    </location>
</feature>
<dbReference type="InterPro" id="IPR013525">
    <property type="entry name" value="ABC2_TM"/>
</dbReference>
<evidence type="ECO:0000256" key="5">
    <source>
        <dbReference type="ARBA" id="ARBA00023136"/>
    </source>
</evidence>
<keyword evidence="2" id="KW-0813">Transport</keyword>
<evidence type="ECO:0000256" key="6">
    <source>
        <dbReference type="SAM" id="Phobius"/>
    </source>
</evidence>
<evidence type="ECO:0000256" key="1">
    <source>
        <dbReference type="ARBA" id="ARBA00004141"/>
    </source>
</evidence>
<sequence>MPRTECNFATYRILGLLDRVLFLSRGQPCLAASRIRSPSSLRLRQPIPDNENRTEFALDLIRELESTAAGTKSLVDFHRSWQSTINFPHHLQHFPRQARLRHHRHRRASFPRFANPFWIEIAVLVKRAFTNSRRTPELFGIRIGAVLITGFILATIFWRLDESPKGVKERLGFFAIAMSTMFYTCADAFPSSSRSATSS</sequence>